<evidence type="ECO:0000313" key="4">
    <source>
        <dbReference type="Proteomes" id="UP000290218"/>
    </source>
</evidence>
<protein>
    <submittedName>
        <fullName evidence="3">MFS transporter</fullName>
    </submittedName>
</protein>
<dbReference type="Proteomes" id="UP000290218">
    <property type="component" value="Unassembled WGS sequence"/>
</dbReference>
<keyword evidence="2" id="KW-0812">Transmembrane</keyword>
<feature type="transmembrane region" description="Helical" evidence="2">
    <location>
        <begin position="208"/>
        <end position="225"/>
    </location>
</feature>
<feature type="transmembrane region" description="Helical" evidence="2">
    <location>
        <begin position="252"/>
        <end position="270"/>
    </location>
</feature>
<dbReference type="GO" id="GO:0008643">
    <property type="term" value="P:carbohydrate transport"/>
    <property type="evidence" value="ECO:0007669"/>
    <property type="project" value="InterPro"/>
</dbReference>
<dbReference type="PANTHER" id="PTHR11328:SF24">
    <property type="entry name" value="MAJOR FACILITATOR SUPERFAMILY (MFS) PROFILE DOMAIN-CONTAINING PROTEIN"/>
    <property type="match status" value="1"/>
</dbReference>
<dbReference type="Gene3D" id="1.20.1250.20">
    <property type="entry name" value="MFS general substrate transporter like domains"/>
    <property type="match status" value="2"/>
</dbReference>
<dbReference type="AlphaFoldDB" id="A0A4V1M6X2"/>
<comment type="similarity">
    <text evidence="1">Belongs to the sodium:galactoside symporter (TC 2.A.2) family.</text>
</comment>
<dbReference type="OrthoDB" id="9762557at2"/>
<feature type="transmembrane region" description="Helical" evidence="2">
    <location>
        <begin position="170"/>
        <end position="188"/>
    </location>
</feature>
<organism evidence="3 4">
    <name type="scientific">Oleiharenicola lentus</name>
    <dbReference type="NCBI Taxonomy" id="2508720"/>
    <lineage>
        <taxon>Bacteria</taxon>
        <taxon>Pseudomonadati</taxon>
        <taxon>Verrucomicrobiota</taxon>
        <taxon>Opitutia</taxon>
        <taxon>Opitutales</taxon>
        <taxon>Opitutaceae</taxon>
        <taxon>Oleiharenicola</taxon>
    </lineage>
</organism>
<feature type="transmembrane region" description="Helical" evidence="2">
    <location>
        <begin position="319"/>
        <end position="338"/>
    </location>
</feature>
<proteinExistence type="inferred from homology"/>
<dbReference type="InterPro" id="IPR001927">
    <property type="entry name" value="Na/Gal_symport"/>
</dbReference>
<feature type="transmembrane region" description="Helical" evidence="2">
    <location>
        <begin position="102"/>
        <end position="119"/>
    </location>
</feature>
<feature type="transmembrane region" description="Helical" evidence="2">
    <location>
        <begin position="33"/>
        <end position="57"/>
    </location>
</feature>
<keyword evidence="4" id="KW-1185">Reference proteome</keyword>
<feature type="transmembrane region" description="Helical" evidence="2">
    <location>
        <begin position="290"/>
        <end position="307"/>
    </location>
</feature>
<evidence type="ECO:0000256" key="2">
    <source>
        <dbReference type="SAM" id="Phobius"/>
    </source>
</evidence>
<reference evidence="3 4" key="1">
    <citation type="submission" date="2019-01" db="EMBL/GenBank/DDBJ databases">
        <title>Lacunisphaera sp. strain TWA-58.</title>
        <authorList>
            <person name="Chen W.-M."/>
        </authorList>
    </citation>
    <scope>NUCLEOTIDE SEQUENCE [LARGE SCALE GENOMIC DNA]</scope>
    <source>
        <strain evidence="3 4">TWA-58</strain>
    </source>
</reference>
<keyword evidence="2" id="KW-1133">Transmembrane helix</keyword>
<comment type="caution">
    <text evidence="3">The sequence shown here is derived from an EMBL/GenBank/DDBJ whole genome shotgun (WGS) entry which is preliminary data.</text>
</comment>
<dbReference type="EMBL" id="SDHX01000001">
    <property type="protein sequence ID" value="RXK56889.1"/>
    <property type="molecule type" value="Genomic_DNA"/>
</dbReference>
<dbReference type="CDD" id="cd17332">
    <property type="entry name" value="MFS_MelB_like"/>
    <property type="match status" value="1"/>
</dbReference>
<evidence type="ECO:0000256" key="1">
    <source>
        <dbReference type="ARBA" id="ARBA00009617"/>
    </source>
</evidence>
<dbReference type="GO" id="GO:0006814">
    <property type="term" value="P:sodium ion transport"/>
    <property type="evidence" value="ECO:0007669"/>
    <property type="project" value="InterPro"/>
</dbReference>
<feature type="transmembrane region" description="Helical" evidence="2">
    <location>
        <begin position="69"/>
        <end position="90"/>
    </location>
</feature>
<dbReference type="InterPro" id="IPR039672">
    <property type="entry name" value="MFS_2"/>
</dbReference>
<dbReference type="Pfam" id="PF13347">
    <property type="entry name" value="MFS_2"/>
    <property type="match status" value="1"/>
</dbReference>
<evidence type="ECO:0000313" key="3">
    <source>
        <dbReference type="EMBL" id="RXK56889.1"/>
    </source>
</evidence>
<dbReference type="PANTHER" id="PTHR11328">
    <property type="entry name" value="MAJOR FACILITATOR SUPERFAMILY DOMAIN-CONTAINING PROTEIN"/>
    <property type="match status" value="1"/>
</dbReference>
<name>A0A4V1M6X2_9BACT</name>
<keyword evidence="2" id="KW-0472">Membrane</keyword>
<feature type="transmembrane region" description="Helical" evidence="2">
    <location>
        <begin position="344"/>
        <end position="364"/>
    </location>
</feature>
<dbReference type="GO" id="GO:0005886">
    <property type="term" value="C:plasma membrane"/>
    <property type="evidence" value="ECO:0007669"/>
    <property type="project" value="TreeGrafter"/>
</dbReference>
<dbReference type="NCBIfam" id="TIGR00792">
    <property type="entry name" value="gph"/>
    <property type="match status" value="1"/>
</dbReference>
<dbReference type="GO" id="GO:0015293">
    <property type="term" value="F:symporter activity"/>
    <property type="evidence" value="ECO:0007669"/>
    <property type="project" value="InterPro"/>
</dbReference>
<feature type="transmembrane region" description="Helical" evidence="2">
    <location>
        <begin position="131"/>
        <end position="158"/>
    </location>
</feature>
<feature type="transmembrane region" description="Helical" evidence="2">
    <location>
        <begin position="385"/>
        <end position="410"/>
    </location>
</feature>
<accession>A0A4V1M6X2</accession>
<dbReference type="SUPFAM" id="SSF103473">
    <property type="entry name" value="MFS general substrate transporter"/>
    <property type="match status" value="1"/>
</dbReference>
<gene>
    <name evidence="3" type="ORF">ESB00_01525</name>
</gene>
<dbReference type="InterPro" id="IPR036259">
    <property type="entry name" value="MFS_trans_sf"/>
</dbReference>
<feature type="transmembrane region" description="Helical" evidence="2">
    <location>
        <begin position="430"/>
        <end position="452"/>
    </location>
</feature>
<sequence length="474" mass="51512">MVGSGRWPRHRPSHPIPLVTTTPPARLSFREKFAYGLGDTACNFCFQAINIFLAIYYTDTFGLDAAAAGTLMFVVPLVVAFLNPVIGALADRTETRWGKFRPYILWGALPLGVLAWVLFASPSLSPGGRLAYAYVTYTLILVVYAVVNTPYGALMGVMSPSSDDRTSLNSYRFACAFLGAFLIGGFVPDLKAALTPAGGSAADGYRNTMAIFAVLSVAMLLFTFWNTRERVVNPPEQKSSLREDLGDLKSNWPWMVLFFVGFLNLANVGLRSGAGAYYFKYVHGNEAAMGNFNKVGFLCFIAGALATKLFTARWSRRSLLIVLTLVNGGGMFACYFVDPQNLPLLYACNIIASFAAGPTPAIVWSLYADTADYGEWKFRRRATGLLISAMVLAHKMSMALGGAMIGWLLAYYGFVANLDQTPRVLHGISLIFNVLPGILALGAGLVSILYPLDEAKMKEIERELAARKGVPAPA</sequence>